<proteinExistence type="predicted"/>
<dbReference type="PROSITE" id="PS51078">
    <property type="entry name" value="ICLR_ED"/>
    <property type="match status" value="1"/>
</dbReference>
<dbReference type="Gene3D" id="1.10.10.10">
    <property type="entry name" value="Winged helix-like DNA-binding domain superfamily/Winged helix DNA-binding domain"/>
    <property type="match status" value="1"/>
</dbReference>
<gene>
    <name evidence="6" type="ORF">XH99_20260</name>
</gene>
<dbReference type="SUPFAM" id="SSF55781">
    <property type="entry name" value="GAF domain-like"/>
    <property type="match status" value="1"/>
</dbReference>
<dbReference type="GO" id="GO:0045892">
    <property type="term" value="P:negative regulation of DNA-templated transcription"/>
    <property type="evidence" value="ECO:0007669"/>
    <property type="project" value="TreeGrafter"/>
</dbReference>
<evidence type="ECO:0000256" key="3">
    <source>
        <dbReference type="ARBA" id="ARBA00023163"/>
    </source>
</evidence>
<dbReference type="SMART" id="SM00346">
    <property type="entry name" value="HTH_ICLR"/>
    <property type="match status" value="1"/>
</dbReference>
<dbReference type="SUPFAM" id="SSF46785">
    <property type="entry name" value="Winged helix' DNA-binding domain"/>
    <property type="match status" value="1"/>
</dbReference>
<evidence type="ECO:0000256" key="1">
    <source>
        <dbReference type="ARBA" id="ARBA00023015"/>
    </source>
</evidence>
<dbReference type="InterPro" id="IPR050707">
    <property type="entry name" value="HTH_MetabolicPath_Reg"/>
</dbReference>
<dbReference type="Proteomes" id="UP000289546">
    <property type="component" value="Unassembled WGS sequence"/>
</dbReference>
<evidence type="ECO:0000256" key="2">
    <source>
        <dbReference type="ARBA" id="ARBA00023125"/>
    </source>
</evidence>
<dbReference type="InterPro" id="IPR029016">
    <property type="entry name" value="GAF-like_dom_sf"/>
</dbReference>
<keyword evidence="1" id="KW-0805">Transcription regulation</keyword>
<accession>A0A4Q0S1E4</accession>
<comment type="caution">
    <text evidence="6">The sequence shown here is derived from an EMBL/GenBank/DDBJ whole genome shotgun (WGS) entry which is preliminary data.</text>
</comment>
<keyword evidence="2" id="KW-0238">DNA-binding</keyword>
<dbReference type="RefSeq" id="WP_164936284.1">
    <property type="nucleotide sequence ID" value="NZ_LBJC01000027.1"/>
</dbReference>
<dbReference type="Pfam" id="PF09339">
    <property type="entry name" value="HTH_IclR"/>
    <property type="match status" value="1"/>
</dbReference>
<dbReference type="PROSITE" id="PS51077">
    <property type="entry name" value="HTH_ICLR"/>
    <property type="match status" value="1"/>
</dbReference>
<reference evidence="6 7" key="1">
    <citation type="submission" date="2015-04" db="EMBL/GenBank/DDBJ databases">
        <title>Comparative genomics of rhizobia nodulating Arachis hypogaea in China.</title>
        <authorList>
            <person name="Li Y."/>
        </authorList>
    </citation>
    <scope>NUCLEOTIDE SEQUENCE [LARGE SCALE GENOMIC DNA]</scope>
    <source>
        <strain evidence="6 7">CCBAU 51757</strain>
    </source>
</reference>
<protein>
    <recommendedName>
        <fullName evidence="8">Transcriptional regulator</fullName>
    </recommendedName>
</protein>
<dbReference type="EMBL" id="LBJQ01000082">
    <property type="protein sequence ID" value="RXH26285.1"/>
    <property type="molecule type" value="Genomic_DNA"/>
</dbReference>
<dbReference type="PANTHER" id="PTHR30136">
    <property type="entry name" value="HELIX-TURN-HELIX TRANSCRIPTIONAL REGULATOR, ICLR FAMILY"/>
    <property type="match status" value="1"/>
</dbReference>
<dbReference type="Pfam" id="PF01614">
    <property type="entry name" value="IclR_C"/>
    <property type="match status" value="1"/>
</dbReference>
<dbReference type="InterPro" id="IPR005471">
    <property type="entry name" value="Tscrpt_reg_IclR_N"/>
</dbReference>
<name>A0A4Q0S1E4_9BRAD</name>
<dbReference type="AlphaFoldDB" id="A0A4Q0S1E4"/>
<evidence type="ECO:0000313" key="7">
    <source>
        <dbReference type="Proteomes" id="UP000289546"/>
    </source>
</evidence>
<evidence type="ECO:0000259" key="4">
    <source>
        <dbReference type="PROSITE" id="PS51077"/>
    </source>
</evidence>
<feature type="domain" description="IclR-ED" evidence="5">
    <location>
        <begin position="67"/>
        <end position="270"/>
    </location>
</feature>
<organism evidence="6 7">
    <name type="scientific">Bradyrhizobium nanningense</name>
    <dbReference type="NCBI Taxonomy" id="1325118"/>
    <lineage>
        <taxon>Bacteria</taxon>
        <taxon>Pseudomonadati</taxon>
        <taxon>Pseudomonadota</taxon>
        <taxon>Alphaproteobacteria</taxon>
        <taxon>Hyphomicrobiales</taxon>
        <taxon>Nitrobacteraceae</taxon>
        <taxon>Bradyrhizobium</taxon>
    </lineage>
</organism>
<sequence>MDGTLVAGPKIIKSLERGLQVLQALQMQPDSSLQELYILTGISKPSLLRILHTLARSGIVTRRLGDGRYRIGAMLSQHAPSHREHRDKIAEAAAPILDRLCERVSWPSDLMVPAGDHMEICETTRARSPFLLQQERIGLPVNWLWSAVGTAYLAYCPAKERQRVIGLLRASTRPEDRLAREPARLSAILDEVRARGYGIRNSMHTGGYYGGPPHSDGLFSISVPLLDGPRVLGAINMLWLKNAFSIEAFAARHLGELQNAAAEIASTVRRRRKR</sequence>
<dbReference type="GO" id="GO:0003677">
    <property type="term" value="F:DNA binding"/>
    <property type="evidence" value="ECO:0007669"/>
    <property type="project" value="UniProtKB-KW"/>
</dbReference>
<dbReference type="InterPro" id="IPR036390">
    <property type="entry name" value="WH_DNA-bd_sf"/>
</dbReference>
<keyword evidence="3" id="KW-0804">Transcription</keyword>
<feature type="domain" description="HTH iclR-type" evidence="4">
    <location>
        <begin position="12"/>
        <end position="73"/>
    </location>
</feature>
<evidence type="ECO:0008006" key="8">
    <source>
        <dbReference type="Google" id="ProtNLM"/>
    </source>
</evidence>
<dbReference type="PANTHER" id="PTHR30136:SF23">
    <property type="entry name" value="DNA-BINDING TRANSCRIPTIONAL ACTIVATOR MHPR"/>
    <property type="match status" value="1"/>
</dbReference>
<dbReference type="InterPro" id="IPR036388">
    <property type="entry name" value="WH-like_DNA-bd_sf"/>
</dbReference>
<dbReference type="GO" id="GO:0003700">
    <property type="term" value="F:DNA-binding transcription factor activity"/>
    <property type="evidence" value="ECO:0007669"/>
    <property type="project" value="TreeGrafter"/>
</dbReference>
<evidence type="ECO:0000259" key="5">
    <source>
        <dbReference type="PROSITE" id="PS51078"/>
    </source>
</evidence>
<dbReference type="InterPro" id="IPR014757">
    <property type="entry name" value="Tscrpt_reg_IclR_C"/>
</dbReference>
<evidence type="ECO:0000313" key="6">
    <source>
        <dbReference type="EMBL" id="RXH26285.1"/>
    </source>
</evidence>
<dbReference type="Gene3D" id="3.30.450.40">
    <property type="match status" value="1"/>
</dbReference>
<keyword evidence="7" id="KW-1185">Reference proteome</keyword>